<name>A0A8D9D7A2_BRACM</name>
<protein>
    <submittedName>
        <fullName evidence="1">Uncharacterized protein</fullName>
    </submittedName>
</protein>
<gene>
    <name evidence="1" type="ORF">BRAPAZ1V2_A06P13190.2</name>
</gene>
<organism evidence="1 2">
    <name type="scientific">Brassica campestris</name>
    <name type="common">Field mustard</name>
    <dbReference type="NCBI Taxonomy" id="3711"/>
    <lineage>
        <taxon>Eukaryota</taxon>
        <taxon>Viridiplantae</taxon>
        <taxon>Streptophyta</taxon>
        <taxon>Embryophyta</taxon>
        <taxon>Tracheophyta</taxon>
        <taxon>Spermatophyta</taxon>
        <taxon>Magnoliopsida</taxon>
        <taxon>eudicotyledons</taxon>
        <taxon>Gunneridae</taxon>
        <taxon>Pentapetalae</taxon>
        <taxon>rosids</taxon>
        <taxon>malvids</taxon>
        <taxon>Brassicales</taxon>
        <taxon>Brassicaceae</taxon>
        <taxon>Brassiceae</taxon>
        <taxon>Brassica</taxon>
    </lineage>
</organism>
<dbReference type="Proteomes" id="UP000694005">
    <property type="component" value="Chromosome A06"/>
</dbReference>
<dbReference type="Gramene" id="A06p13190.2_BraZ1">
    <property type="protein sequence ID" value="A06p13190.2_BraZ1.CDS"/>
    <property type="gene ID" value="A06g13190.2_BraZ1"/>
</dbReference>
<proteinExistence type="predicted"/>
<dbReference type="EMBL" id="LS974622">
    <property type="protein sequence ID" value="CAG7869079.1"/>
    <property type="molecule type" value="Genomic_DNA"/>
</dbReference>
<evidence type="ECO:0000313" key="2">
    <source>
        <dbReference type="Proteomes" id="UP000694005"/>
    </source>
</evidence>
<feature type="non-terminal residue" evidence="1">
    <location>
        <position position="55"/>
    </location>
</feature>
<dbReference type="AlphaFoldDB" id="A0A8D9D7A2"/>
<accession>A0A8D9D7A2</accession>
<evidence type="ECO:0000313" key="1">
    <source>
        <dbReference type="EMBL" id="CAG7869079.1"/>
    </source>
</evidence>
<reference evidence="1 2" key="1">
    <citation type="submission" date="2021-07" db="EMBL/GenBank/DDBJ databases">
        <authorList>
            <consortium name="Genoscope - CEA"/>
            <person name="William W."/>
        </authorList>
    </citation>
    <scope>NUCLEOTIDE SEQUENCE [LARGE SCALE GENOMIC DNA]</scope>
</reference>
<sequence>SVERDVRKVHRTKDFNCFSGYVLFVPVVFDELVTDCLVSPLVVSRSVVVSCTLVL</sequence>